<evidence type="ECO:0000313" key="9">
    <source>
        <dbReference type="WBParaSite" id="BPAG_0000085201-mRNA-1"/>
    </source>
</evidence>
<evidence type="ECO:0000259" key="6">
    <source>
        <dbReference type="PROSITE" id="PS50835"/>
    </source>
</evidence>
<dbReference type="WBParaSite" id="BPAG_0000085201-mRNA-1">
    <property type="protein sequence ID" value="BPAG_0000085201-mRNA-1"/>
    <property type="gene ID" value="BPAG_0000085201"/>
</dbReference>
<dbReference type="AlphaFoldDB" id="A0A158PQ30"/>
<dbReference type="PROSITE" id="PS50835">
    <property type="entry name" value="IG_LIKE"/>
    <property type="match status" value="1"/>
</dbReference>
<keyword evidence="2" id="KW-1015">Disulfide bond</keyword>
<keyword evidence="1 5" id="KW-0732">Signal</keyword>
<keyword evidence="4" id="KW-0472">Membrane</keyword>
<feature type="chain" id="PRO_5043135200" evidence="5">
    <location>
        <begin position="22"/>
        <end position="331"/>
    </location>
</feature>
<accession>A0A158PQ30</accession>
<evidence type="ECO:0000313" key="8">
    <source>
        <dbReference type="Proteomes" id="UP000278627"/>
    </source>
</evidence>
<keyword evidence="4" id="KW-1133">Transmembrane helix</keyword>
<proteinExistence type="predicted"/>
<dbReference type="Gene3D" id="2.60.40.10">
    <property type="entry name" value="Immunoglobulins"/>
    <property type="match status" value="1"/>
</dbReference>
<dbReference type="SUPFAM" id="SSF48726">
    <property type="entry name" value="Immunoglobulin"/>
    <property type="match status" value="1"/>
</dbReference>
<dbReference type="SMART" id="SM00409">
    <property type="entry name" value="IG"/>
    <property type="match status" value="1"/>
</dbReference>
<dbReference type="PANTHER" id="PTHR45080">
    <property type="entry name" value="CONTACTIN 5"/>
    <property type="match status" value="1"/>
</dbReference>
<evidence type="ECO:0000313" key="7">
    <source>
        <dbReference type="EMBL" id="VDN82039.1"/>
    </source>
</evidence>
<gene>
    <name evidence="7" type="ORF">BPAG_LOCUS853</name>
</gene>
<dbReference type="EMBL" id="UZAD01000048">
    <property type="protein sequence ID" value="VDN82039.1"/>
    <property type="molecule type" value="Genomic_DNA"/>
</dbReference>
<dbReference type="InterPro" id="IPR058814">
    <property type="entry name" value="ZIG1/7_N"/>
</dbReference>
<dbReference type="GO" id="GO:0005886">
    <property type="term" value="C:plasma membrane"/>
    <property type="evidence" value="ECO:0007669"/>
    <property type="project" value="TreeGrafter"/>
</dbReference>
<dbReference type="InterPro" id="IPR036179">
    <property type="entry name" value="Ig-like_dom_sf"/>
</dbReference>
<evidence type="ECO:0000256" key="1">
    <source>
        <dbReference type="ARBA" id="ARBA00022729"/>
    </source>
</evidence>
<dbReference type="InterPro" id="IPR003599">
    <property type="entry name" value="Ig_sub"/>
</dbReference>
<name>A0A158PQ30_BRUPA</name>
<reference evidence="9" key="1">
    <citation type="submission" date="2016-04" db="UniProtKB">
        <authorList>
            <consortium name="WormBaseParasite"/>
        </authorList>
    </citation>
    <scope>IDENTIFICATION</scope>
</reference>
<feature type="domain" description="Ig-like" evidence="6">
    <location>
        <begin position="131"/>
        <end position="249"/>
    </location>
</feature>
<sequence>MPSILPTLVIFFGHWCNAIFAGSNSFAQGNLAVFFNATSAKSSDDHPLKANVPNLWCQAMSNQTQQLIPIKEAHFIRDLDKEVFPALINNQTRAILEFGNTSVLSAGRYRCEITTEENELVWGWLFVNMRPIFHVNHSKILDAVGDNHFRVRASVLRVTEGETVTLSCPVRGFPEPTIQWYKNDIPVGELCGRRYRSEFTVQIVIASTEQITFLEKDLQIAKVEFDDEGVYSCVAQNSFSIFIDGKNILWESRLDRELKVKSSYRWIYPLIVIIVTLLLLFIIIYACSAFNRYKTYNVEKHERRKKRQTNVGYNENMSQQQPILGYNNELD</sequence>
<keyword evidence="3" id="KW-0393">Immunoglobulin domain</keyword>
<dbReference type="Pfam" id="PF13927">
    <property type="entry name" value="Ig_3"/>
    <property type="match status" value="1"/>
</dbReference>
<keyword evidence="4" id="KW-0812">Transmembrane</keyword>
<dbReference type="GO" id="GO:0007156">
    <property type="term" value="P:homophilic cell adhesion via plasma membrane adhesion molecules"/>
    <property type="evidence" value="ECO:0007669"/>
    <property type="project" value="TreeGrafter"/>
</dbReference>
<dbReference type="Proteomes" id="UP000278627">
    <property type="component" value="Unassembled WGS sequence"/>
</dbReference>
<feature type="transmembrane region" description="Helical" evidence="4">
    <location>
        <begin position="266"/>
        <end position="287"/>
    </location>
</feature>
<evidence type="ECO:0000256" key="5">
    <source>
        <dbReference type="SAM" id="SignalP"/>
    </source>
</evidence>
<evidence type="ECO:0000256" key="2">
    <source>
        <dbReference type="ARBA" id="ARBA00023157"/>
    </source>
</evidence>
<dbReference type="InterPro" id="IPR050958">
    <property type="entry name" value="Cell_Adh-Cytoskel_Orgn"/>
</dbReference>
<organism evidence="9">
    <name type="scientific">Brugia pahangi</name>
    <name type="common">Filarial nematode worm</name>
    <dbReference type="NCBI Taxonomy" id="6280"/>
    <lineage>
        <taxon>Eukaryota</taxon>
        <taxon>Metazoa</taxon>
        <taxon>Ecdysozoa</taxon>
        <taxon>Nematoda</taxon>
        <taxon>Chromadorea</taxon>
        <taxon>Rhabditida</taxon>
        <taxon>Spirurina</taxon>
        <taxon>Spiruromorpha</taxon>
        <taxon>Filarioidea</taxon>
        <taxon>Onchocercidae</taxon>
        <taxon>Brugia</taxon>
    </lineage>
</organism>
<protein>
    <submittedName>
        <fullName evidence="9">Ig-like domain-containing protein</fullName>
    </submittedName>
</protein>
<reference evidence="7 8" key="2">
    <citation type="submission" date="2018-11" db="EMBL/GenBank/DDBJ databases">
        <authorList>
            <consortium name="Pathogen Informatics"/>
        </authorList>
    </citation>
    <scope>NUCLEOTIDE SEQUENCE [LARGE SCALE GENOMIC DNA]</scope>
</reference>
<dbReference type="InterPro" id="IPR003598">
    <property type="entry name" value="Ig_sub2"/>
</dbReference>
<evidence type="ECO:0000256" key="4">
    <source>
        <dbReference type="SAM" id="Phobius"/>
    </source>
</evidence>
<evidence type="ECO:0000256" key="3">
    <source>
        <dbReference type="ARBA" id="ARBA00023319"/>
    </source>
</evidence>
<dbReference type="PANTHER" id="PTHR45080:SF8">
    <property type="entry name" value="IG-LIKE DOMAIN-CONTAINING PROTEIN"/>
    <property type="match status" value="1"/>
</dbReference>
<dbReference type="InterPro" id="IPR007110">
    <property type="entry name" value="Ig-like_dom"/>
</dbReference>
<feature type="signal peptide" evidence="5">
    <location>
        <begin position="1"/>
        <end position="21"/>
    </location>
</feature>
<dbReference type="STRING" id="6280.A0A158PQ30"/>
<keyword evidence="8" id="KW-1185">Reference proteome</keyword>
<dbReference type="Pfam" id="PF26428">
    <property type="entry name" value="Zwei_Ig_N"/>
    <property type="match status" value="1"/>
</dbReference>
<dbReference type="InterPro" id="IPR013783">
    <property type="entry name" value="Ig-like_fold"/>
</dbReference>
<dbReference type="SMART" id="SM00408">
    <property type="entry name" value="IGc2"/>
    <property type="match status" value="1"/>
</dbReference>